<gene>
    <name evidence="2" type="ORF">J5Y09_21450</name>
</gene>
<feature type="signal peptide" evidence="1">
    <location>
        <begin position="1"/>
        <end position="23"/>
    </location>
</feature>
<protein>
    <submittedName>
        <fullName evidence="2">DUF3047 domain-containing protein</fullName>
    </submittedName>
</protein>
<dbReference type="InterPro" id="IPR021409">
    <property type="entry name" value="DUF3047"/>
</dbReference>
<comment type="caution">
    <text evidence="2">The sequence shown here is derived from an EMBL/GenBank/DDBJ whole genome shotgun (WGS) entry which is preliminary data.</text>
</comment>
<sequence>MPRASAHRLVLILGALVAGGAGAPQPADPQQGWQDGSWSGIRPARFERLANGGVSIHGRGEGSFVWRWERRAAECLSWRWRVDEGPPATRLDRRGGDDRAIAITIGFASWPGSVSAWQRTQHALAQSQAGGRPLPRSALTFVWGGTGEEPQGFDSPYMAGLGRVFVLRAATAPRGTWVEERIDLGALWRQSFGGQPPPVEKIAIGTDVDDTRARIEARVEAIRFGPCPQRS</sequence>
<evidence type="ECO:0000313" key="2">
    <source>
        <dbReference type="EMBL" id="MBP0466509.1"/>
    </source>
</evidence>
<keyword evidence="1" id="KW-0732">Signal</keyword>
<dbReference type="Pfam" id="PF11249">
    <property type="entry name" value="DUF3047"/>
    <property type="match status" value="1"/>
</dbReference>
<proteinExistence type="predicted"/>
<reference evidence="2 3" key="1">
    <citation type="submission" date="2021-03" db="EMBL/GenBank/DDBJ databases">
        <authorList>
            <person name="So Y."/>
        </authorList>
    </citation>
    <scope>NUCLEOTIDE SEQUENCE [LARGE SCALE GENOMIC DNA]</scope>
    <source>
        <strain evidence="2 3">PWR1</strain>
    </source>
</reference>
<evidence type="ECO:0000256" key="1">
    <source>
        <dbReference type="SAM" id="SignalP"/>
    </source>
</evidence>
<dbReference type="Proteomes" id="UP000680815">
    <property type="component" value="Unassembled WGS sequence"/>
</dbReference>
<feature type="chain" id="PRO_5047211971" evidence="1">
    <location>
        <begin position="24"/>
        <end position="231"/>
    </location>
</feature>
<dbReference type="EMBL" id="JAGIYZ010000030">
    <property type="protein sequence ID" value="MBP0466509.1"/>
    <property type="molecule type" value="Genomic_DNA"/>
</dbReference>
<name>A0ABS4AYQ6_9PROT</name>
<organism evidence="2 3">
    <name type="scientific">Roseomonas nitratireducens</name>
    <dbReference type="NCBI Taxonomy" id="2820810"/>
    <lineage>
        <taxon>Bacteria</taxon>
        <taxon>Pseudomonadati</taxon>
        <taxon>Pseudomonadota</taxon>
        <taxon>Alphaproteobacteria</taxon>
        <taxon>Acetobacterales</taxon>
        <taxon>Roseomonadaceae</taxon>
        <taxon>Roseomonas</taxon>
    </lineage>
</organism>
<accession>A0ABS4AYQ6</accession>
<evidence type="ECO:0000313" key="3">
    <source>
        <dbReference type="Proteomes" id="UP000680815"/>
    </source>
</evidence>
<keyword evidence="3" id="KW-1185">Reference proteome</keyword>
<dbReference type="RefSeq" id="WP_209353907.1">
    <property type="nucleotide sequence ID" value="NZ_JAGIYZ010000030.1"/>
</dbReference>